<sequence>NDDWAFANDVDTKSIYVQTEEFFLQANINRFHHRRYEKPYPNNINLLISSQQQQTTNSHLNGGAKFNDYISNGLNGSVTSPSGIMANNFFESNITTSDNNQINTNNVQQQALNSALLSIAEADLLQPVDNNLLSVLSKEIRLSKEFKKNYEIWLEREVFRYEINWDELLDDPSRSSIDKNFLDFITDKSDMN</sequence>
<dbReference type="GO" id="GO:0007010">
    <property type="term" value="P:cytoskeleton organization"/>
    <property type="evidence" value="ECO:0007669"/>
    <property type="project" value="TreeGrafter"/>
</dbReference>
<evidence type="ECO:0000313" key="1">
    <source>
        <dbReference type="EMBL" id="OTF69400.1"/>
    </source>
</evidence>
<dbReference type="PANTHER" id="PTHR13239">
    <property type="entry name" value="PROTEIN REQUIRED FOR HYPHAL ANASTOMOSIS HAM-2"/>
    <property type="match status" value="1"/>
</dbReference>
<gene>
    <name evidence="1" type="ORF">BLA29_011736</name>
</gene>
<dbReference type="AlphaFoldDB" id="A0A1Y3ALT8"/>
<evidence type="ECO:0000313" key="2">
    <source>
        <dbReference type="Proteomes" id="UP000194236"/>
    </source>
</evidence>
<proteinExistence type="predicted"/>
<dbReference type="PANTHER" id="PTHR13239:SF4">
    <property type="entry name" value="AT25231P"/>
    <property type="match status" value="1"/>
</dbReference>
<dbReference type="Proteomes" id="UP000194236">
    <property type="component" value="Unassembled WGS sequence"/>
</dbReference>
<dbReference type="OrthoDB" id="18234at2759"/>
<organism evidence="1 2">
    <name type="scientific">Euroglyphus maynei</name>
    <name type="common">Mayne's house dust mite</name>
    <dbReference type="NCBI Taxonomy" id="6958"/>
    <lineage>
        <taxon>Eukaryota</taxon>
        <taxon>Metazoa</taxon>
        <taxon>Ecdysozoa</taxon>
        <taxon>Arthropoda</taxon>
        <taxon>Chelicerata</taxon>
        <taxon>Arachnida</taxon>
        <taxon>Acari</taxon>
        <taxon>Acariformes</taxon>
        <taxon>Sarcoptiformes</taxon>
        <taxon>Astigmata</taxon>
        <taxon>Psoroptidia</taxon>
        <taxon>Analgoidea</taxon>
        <taxon>Pyroglyphidae</taxon>
        <taxon>Pyroglyphinae</taxon>
        <taxon>Euroglyphus</taxon>
    </lineage>
</organism>
<feature type="non-terminal residue" evidence="1">
    <location>
        <position position="192"/>
    </location>
</feature>
<name>A0A1Y3ALT8_EURMA</name>
<feature type="non-terminal residue" evidence="1">
    <location>
        <position position="1"/>
    </location>
</feature>
<keyword evidence="2" id="KW-1185">Reference proteome</keyword>
<protein>
    <submittedName>
        <fullName evidence="1">Uncharacterized protein</fullName>
    </submittedName>
</protein>
<dbReference type="EMBL" id="MUJZ01070756">
    <property type="protein sequence ID" value="OTF69400.1"/>
    <property type="molecule type" value="Genomic_DNA"/>
</dbReference>
<reference evidence="1 2" key="1">
    <citation type="submission" date="2017-03" db="EMBL/GenBank/DDBJ databases">
        <title>Genome Survey of Euroglyphus maynei.</title>
        <authorList>
            <person name="Arlian L.G."/>
            <person name="Morgan M.S."/>
            <person name="Rider S.D."/>
        </authorList>
    </citation>
    <scope>NUCLEOTIDE SEQUENCE [LARGE SCALE GENOMIC DNA]</scope>
    <source>
        <strain evidence="1">Arlian Lab</strain>
        <tissue evidence="1">Whole body</tissue>
    </source>
</reference>
<comment type="caution">
    <text evidence="1">The sequence shown here is derived from an EMBL/GenBank/DDBJ whole genome shotgun (WGS) entry which is preliminary data.</text>
</comment>
<dbReference type="InterPro" id="IPR040185">
    <property type="entry name" value="Far11/STRP"/>
</dbReference>
<accession>A0A1Y3ALT8</accession>
<dbReference type="GO" id="GO:0005829">
    <property type="term" value="C:cytosol"/>
    <property type="evidence" value="ECO:0007669"/>
    <property type="project" value="TreeGrafter"/>
</dbReference>